<evidence type="ECO:0000256" key="2">
    <source>
        <dbReference type="SAM" id="Phobius"/>
    </source>
</evidence>
<evidence type="ECO:0000313" key="4">
    <source>
        <dbReference type="EMBL" id="KAJ0962042.1"/>
    </source>
</evidence>
<dbReference type="Proteomes" id="UP001085076">
    <property type="component" value="Miscellaneous, Linkage group lg10"/>
</dbReference>
<keyword evidence="2" id="KW-0472">Membrane</keyword>
<dbReference type="EMBL" id="JAGGNH010000010">
    <property type="protein sequence ID" value="KAJ0962042.1"/>
    <property type="molecule type" value="Genomic_DNA"/>
</dbReference>
<reference evidence="4" key="1">
    <citation type="submission" date="2021-03" db="EMBL/GenBank/DDBJ databases">
        <authorList>
            <person name="Li Z."/>
            <person name="Yang C."/>
        </authorList>
    </citation>
    <scope>NUCLEOTIDE SEQUENCE</scope>
    <source>
        <strain evidence="4">Dzin_1.0</strain>
        <tissue evidence="4">Leaf</tissue>
    </source>
</reference>
<keyword evidence="2" id="KW-1133">Transmembrane helix</keyword>
<name>A0A9D5H3K8_9LILI</name>
<evidence type="ECO:0000256" key="1">
    <source>
        <dbReference type="SAM" id="MobiDB-lite"/>
    </source>
</evidence>
<sequence>MGLLEKKIQELQSQLTPLLRAPAAAALPGSEPTESTGDIPAKIGFLNNLLAREMEINSENKPEYLNHVAERLAMLEAAFHNWNNHGHGGAPPLDDLLDDDIPTCSCTHSCLIDEQQEEEEVQVEDGNRMDKEEDDDDDDGEKKGGEIFQKDGSGNRKQWSHRLGGVLAVVTATAALFLAATAVNFWVVEEEDFLVPT</sequence>
<feature type="compositionally biased region" description="Basic and acidic residues" evidence="1">
    <location>
        <begin position="140"/>
        <end position="149"/>
    </location>
</feature>
<proteinExistence type="predicted"/>
<comment type="caution">
    <text evidence="4">The sequence shown here is derived from an EMBL/GenBank/DDBJ whole genome shotgun (WGS) entry which is preliminary data.</text>
</comment>
<gene>
    <name evidence="4" type="ORF">J5N97_029870</name>
</gene>
<feature type="transmembrane region" description="Helical" evidence="2">
    <location>
        <begin position="163"/>
        <end position="187"/>
    </location>
</feature>
<dbReference type="OrthoDB" id="1937541at2759"/>
<accession>A0A9D5H3K8</accession>
<organism evidence="4 5">
    <name type="scientific">Dioscorea zingiberensis</name>
    <dbReference type="NCBI Taxonomy" id="325984"/>
    <lineage>
        <taxon>Eukaryota</taxon>
        <taxon>Viridiplantae</taxon>
        <taxon>Streptophyta</taxon>
        <taxon>Embryophyta</taxon>
        <taxon>Tracheophyta</taxon>
        <taxon>Spermatophyta</taxon>
        <taxon>Magnoliopsida</taxon>
        <taxon>Liliopsida</taxon>
        <taxon>Dioscoreales</taxon>
        <taxon>Dioscoreaceae</taxon>
        <taxon>Dioscorea</taxon>
    </lineage>
</organism>
<dbReference type="AlphaFoldDB" id="A0A9D5H3K8"/>
<dbReference type="Pfam" id="PF24583">
    <property type="entry name" value="DUF7610"/>
    <property type="match status" value="1"/>
</dbReference>
<keyword evidence="5" id="KW-1185">Reference proteome</keyword>
<protein>
    <recommendedName>
        <fullName evidence="3">DUF7610 domain-containing protein</fullName>
    </recommendedName>
</protein>
<evidence type="ECO:0000259" key="3">
    <source>
        <dbReference type="Pfam" id="PF24583"/>
    </source>
</evidence>
<keyword evidence="2" id="KW-0812">Transmembrane</keyword>
<feature type="region of interest" description="Disordered" evidence="1">
    <location>
        <begin position="115"/>
        <end position="157"/>
    </location>
</feature>
<reference evidence="4" key="2">
    <citation type="journal article" date="2022" name="Hortic Res">
        <title>The genome of Dioscorea zingiberensis sheds light on the biosynthesis, origin and evolution of the medicinally important diosgenin saponins.</title>
        <authorList>
            <person name="Li Y."/>
            <person name="Tan C."/>
            <person name="Li Z."/>
            <person name="Guo J."/>
            <person name="Li S."/>
            <person name="Chen X."/>
            <person name="Wang C."/>
            <person name="Dai X."/>
            <person name="Yang H."/>
            <person name="Song W."/>
            <person name="Hou L."/>
            <person name="Xu J."/>
            <person name="Tong Z."/>
            <person name="Xu A."/>
            <person name="Yuan X."/>
            <person name="Wang W."/>
            <person name="Yang Q."/>
            <person name="Chen L."/>
            <person name="Sun Z."/>
            <person name="Wang K."/>
            <person name="Pan B."/>
            <person name="Chen J."/>
            <person name="Bao Y."/>
            <person name="Liu F."/>
            <person name="Qi X."/>
            <person name="Gang D.R."/>
            <person name="Wen J."/>
            <person name="Li J."/>
        </authorList>
    </citation>
    <scope>NUCLEOTIDE SEQUENCE</scope>
    <source>
        <strain evidence="4">Dzin_1.0</strain>
    </source>
</reference>
<feature type="domain" description="DUF7610" evidence="3">
    <location>
        <begin position="4"/>
        <end position="85"/>
    </location>
</feature>
<evidence type="ECO:0000313" key="5">
    <source>
        <dbReference type="Proteomes" id="UP001085076"/>
    </source>
</evidence>
<dbReference type="InterPro" id="IPR056029">
    <property type="entry name" value="DUF7610"/>
</dbReference>